<dbReference type="EMBL" id="CP004885">
    <property type="protein sequence ID" value="AGX87123.1"/>
    <property type="molecule type" value="Genomic_DNA"/>
</dbReference>
<dbReference type="PANTHER" id="PTHR43071:SF1">
    <property type="entry name" value="2-AMINO-4-HYDROXY-6-HYDROXYMETHYLDIHYDROPTERIDINE PYROPHOSPHOKINASE"/>
    <property type="match status" value="1"/>
</dbReference>
<dbReference type="GO" id="GO:0016301">
    <property type="term" value="F:kinase activity"/>
    <property type="evidence" value="ECO:0007669"/>
    <property type="project" value="UniProtKB-KW"/>
</dbReference>
<evidence type="ECO:0000256" key="10">
    <source>
        <dbReference type="ARBA" id="ARBA00029409"/>
    </source>
</evidence>
<keyword evidence="9" id="KW-0289">Folate biosynthesis</keyword>
<dbReference type="HOGENOM" id="CLU_097916_3_0_4"/>
<name>U5NA42_9BURK</name>
<dbReference type="KEGG" id="cbx:Cenrod_1025"/>
<evidence type="ECO:0000256" key="3">
    <source>
        <dbReference type="ARBA" id="ARBA00013253"/>
    </source>
</evidence>
<dbReference type="AlphaFoldDB" id="U5NA42"/>
<dbReference type="eggNOG" id="COG0801">
    <property type="taxonomic scope" value="Bacteria"/>
</dbReference>
<dbReference type="GO" id="GO:0003848">
    <property type="term" value="F:2-amino-4-hydroxy-6-hydroxymethyldihydropteridine diphosphokinase activity"/>
    <property type="evidence" value="ECO:0007669"/>
    <property type="project" value="UniProtKB-EC"/>
</dbReference>
<keyword evidence="5" id="KW-0808">Transferase</keyword>
<keyword evidence="15" id="KW-1185">Reference proteome</keyword>
<dbReference type="GO" id="GO:0046654">
    <property type="term" value="P:tetrahydrofolate biosynthetic process"/>
    <property type="evidence" value="ECO:0007669"/>
    <property type="project" value="UniProtKB-UniPathway"/>
</dbReference>
<evidence type="ECO:0000256" key="9">
    <source>
        <dbReference type="ARBA" id="ARBA00022909"/>
    </source>
</evidence>
<evidence type="ECO:0000256" key="4">
    <source>
        <dbReference type="ARBA" id="ARBA00016218"/>
    </source>
</evidence>
<dbReference type="Pfam" id="PF01288">
    <property type="entry name" value="HPPK"/>
    <property type="match status" value="1"/>
</dbReference>
<protein>
    <recommendedName>
        <fullName evidence="4">2-amino-4-hydroxy-6-hydroxymethyldihydropteridine pyrophosphokinase</fullName>
        <ecNumber evidence="3">2.7.6.3</ecNumber>
    </recommendedName>
    <alternativeName>
        <fullName evidence="11">6-hydroxymethyl-7,8-dihydropterin pyrophosphokinase</fullName>
    </alternativeName>
    <alternativeName>
        <fullName evidence="12">7,8-dihydro-6-hydroxymethylpterin-pyrophosphokinase</fullName>
    </alternativeName>
</protein>
<dbReference type="GO" id="GO:0005524">
    <property type="term" value="F:ATP binding"/>
    <property type="evidence" value="ECO:0007669"/>
    <property type="project" value="UniProtKB-KW"/>
</dbReference>
<dbReference type="CDD" id="cd00483">
    <property type="entry name" value="HPPK"/>
    <property type="match status" value="1"/>
</dbReference>
<keyword evidence="6" id="KW-0547">Nucleotide-binding</keyword>
<evidence type="ECO:0000313" key="14">
    <source>
        <dbReference type="EMBL" id="AGX87123.1"/>
    </source>
</evidence>
<dbReference type="UniPathway" id="UPA00077">
    <property type="reaction ID" value="UER00155"/>
</dbReference>
<evidence type="ECO:0000313" key="15">
    <source>
        <dbReference type="Proteomes" id="UP000017184"/>
    </source>
</evidence>
<evidence type="ECO:0000256" key="1">
    <source>
        <dbReference type="ARBA" id="ARBA00005051"/>
    </source>
</evidence>
<dbReference type="InterPro" id="IPR035907">
    <property type="entry name" value="Hppk_sf"/>
</dbReference>
<keyword evidence="7 14" id="KW-0418">Kinase</keyword>
<comment type="pathway">
    <text evidence="1">Cofactor biosynthesis; tetrahydrofolate biosynthesis; 2-amino-4-hydroxy-6-hydroxymethyl-7,8-dihydropteridine diphosphate from 7,8-dihydroneopterin triphosphate: step 4/4.</text>
</comment>
<evidence type="ECO:0000256" key="12">
    <source>
        <dbReference type="ARBA" id="ARBA00033413"/>
    </source>
</evidence>
<gene>
    <name evidence="14" type="primary">folK</name>
    <name evidence="14" type="ORF">Cenrod_1025</name>
</gene>
<dbReference type="SUPFAM" id="SSF55083">
    <property type="entry name" value="6-hydroxymethyl-7,8-dihydropterin pyrophosphokinase, HPPK"/>
    <property type="match status" value="1"/>
</dbReference>
<evidence type="ECO:0000256" key="11">
    <source>
        <dbReference type="ARBA" id="ARBA00029766"/>
    </source>
</evidence>
<feature type="domain" description="7,8-dihydro-6-hydroxymethylpterin-pyrophosphokinase" evidence="13">
    <location>
        <begin position="99"/>
        <end position="110"/>
    </location>
</feature>
<evidence type="ECO:0000259" key="13">
    <source>
        <dbReference type="PROSITE" id="PS00794"/>
    </source>
</evidence>
<dbReference type="PATRIC" id="fig|946483.4.peg.1032"/>
<dbReference type="EC" id="2.7.6.3" evidence="3"/>
<evidence type="ECO:0000256" key="2">
    <source>
        <dbReference type="ARBA" id="ARBA00005810"/>
    </source>
</evidence>
<evidence type="ECO:0000256" key="6">
    <source>
        <dbReference type="ARBA" id="ARBA00022741"/>
    </source>
</evidence>
<dbReference type="InterPro" id="IPR000550">
    <property type="entry name" value="Hppk"/>
</dbReference>
<dbReference type="NCBIfam" id="TIGR01498">
    <property type="entry name" value="folK"/>
    <property type="match status" value="1"/>
</dbReference>
<dbReference type="Gene3D" id="3.30.70.560">
    <property type="entry name" value="7,8-Dihydro-6-hydroxymethylpterin-pyrophosphokinase HPPK"/>
    <property type="match status" value="1"/>
</dbReference>
<dbReference type="Proteomes" id="UP000017184">
    <property type="component" value="Chromosome"/>
</dbReference>
<dbReference type="GO" id="GO:0046656">
    <property type="term" value="P:folic acid biosynthetic process"/>
    <property type="evidence" value="ECO:0007669"/>
    <property type="project" value="UniProtKB-KW"/>
</dbReference>
<accession>U5NA42</accession>
<sequence>MDVVGVLESVPFPVSAFVGLGANLGDPVCAVRHAVAELARIAVTRVERVSSLYRTTPVDAAGPDFINAVAEVRTALPALDLLAALHEIEHRSHRVRTYRNAPRTLDLDLLLYADTALALPGLVVPHPRMWERAFVLIPLAEIAPEKVSNSLMEAVASQAVCRVGSAESVSTPEAG</sequence>
<proteinExistence type="inferred from homology"/>
<evidence type="ECO:0000256" key="8">
    <source>
        <dbReference type="ARBA" id="ARBA00022840"/>
    </source>
</evidence>
<evidence type="ECO:0000256" key="7">
    <source>
        <dbReference type="ARBA" id="ARBA00022777"/>
    </source>
</evidence>
<comment type="similarity">
    <text evidence="2">Belongs to the HPPK family.</text>
</comment>
<reference evidence="14 15" key="1">
    <citation type="journal article" date="2013" name="Genome Biol.">
        <title>Genomic analysis reveals key aspects of prokaryotic symbiosis in the phototrophic consortium "Chlorochromatium aggregatum".</title>
        <authorList>
            <person name="Liu Z."/>
            <person name="Muller J."/>
            <person name="Li T."/>
            <person name="Alvey R.M."/>
            <person name="Vogl K."/>
            <person name="Frigaard N.U."/>
            <person name="Rockwell N.C."/>
            <person name="Boyd E.S."/>
            <person name="Tomsho L.P."/>
            <person name="Schuster S.C."/>
            <person name="Henke P."/>
            <person name="Rohde M."/>
            <person name="Overmann J."/>
            <person name="Bryant D.A."/>
        </authorList>
    </citation>
    <scope>NUCLEOTIDE SEQUENCE [LARGE SCALE GENOMIC DNA]</scope>
    <source>
        <strain evidence="14">CR</strain>
    </source>
</reference>
<keyword evidence="8" id="KW-0067">ATP-binding</keyword>
<organism evidence="14 15">
    <name type="scientific">Candidatus Symbiobacter mobilis CR</name>
    <dbReference type="NCBI Taxonomy" id="946483"/>
    <lineage>
        <taxon>Bacteria</taxon>
        <taxon>Pseudomonadati</taxon>
        <taxon>Pseudomonadota</taxon>
        <taxon>Betaproteobacteria</taxon>
        <taxon>Burkholderiales</taxon>
        <taxon>Comamonadaceae</taxon>
    </lineage>
</organism>
<evidence type="ECO:0000256" key="5">
    <source>
        <dbReference type="ARBA" id="ARBA00022679"/>
    </source>
</evidence>
<dbReference type="STRING" id="946483.Cenrod_1025"/>
<comment type="function">
    <text evidence="10">Catalyzes the transfer of pyrophosphate from adenosine triphosphate (ATP) to 6-hydroxymethyl-7,8-dihydropterin, an enzymatic step in folate biosynthesis pathway.</text>
</comment>
<dbReference type="PROSITE" id="PS00794">
    <property type="entry name" value="HPPK"/>
    <property type="match status" value="1"/>
</dbReference>
<dbReference type="PANTHER" id="PTHR43071">
    <property type="entry name" value="2-AMINO-4-HYDROXY-6-HYDROXYMETHYLDIHYDROPTERIDINE PYROPHOSPHOKINASE"/>
    <property type="match status" value="1"/>
</dbReference>